<dbReference type="AlphaFoldDB" id="A0A2H0LPD8"/>
<evidence type="ECO:0000256" key="6">
    <source>
        <dbReference type="ARBA" id="ARBA00023136"/>
    </source>
</evidence>
<keyword evidence="6 8" id="KW-0472">Membrane</keyword>
<accession>A0A2H0LPD8</accession>
<feature type="transmembrane region" description="Helical" evidence="8">
    <location>
        <begin position="373"/>
        <end position="392"/>
    </location>
</feature>
<evidence type="ECO:0000313" key="10">
    <source>
        <dbReference type="Proteomes" id="UP000230859"/>
    </source>
</evidence>
<feature type="transmembrane region" description="Helical" evidence="8">
    <location>
        <begin position="86"/>
        <end position="107"/>
    </location>
</feature>
<evidence type="ECO:0000256" key="5">
    <source>
        <dbReference type="ARBA" id="ARBA00022989"/>
    </source>
</evidence>
<dbReference type="Proteomes" id="UP000230859">
    <property type="component" value="Unassembled WGS sequence"/>
</dbReference>
<organism evidence="9 10">
    <name type="scientific">Candidatus Abzuiibacterium crystallinum</name>
    <dbReference type="NCBI Taxonomy" id="1974748"/>
    <lineage>
        <taxon>Bacteria</taxon>
        <taxon>Pseudomonadati</taxon>
        <taxon>Candidatus Omnitrophota</taxon>
        <taxon>Candidatus Abzuiibacterium</taxon>
    </lineage>
</organism>
<evidence type="ECO:0000256" key="8">
    <source>
        <dbReference type="SAM" id="Phobius"/>
    </source>
</evidence>
<comment type="subcellular location">
    <subcellularLocation>
        <location evidence="1">Cell membrane</location>
        <topology evidence="1">Multi-pass membrane protein</topology>
    </subcellularLocation>
</comment>
<evidence type="ECO:0000256" key="1">
    <source>
        <dbReference type="ARBA" id="ARBA00004651"/>
    </source>
</evidence>
<comment type="similarity">
    <text evidence="7">Belongs to the glycosyltransferase 87 family.</text>
</comment>
<evidence type="ECO:0000313" key="9">
    <source>
        <dbReference type="EMBL" id="PIQ86247.1"/>
    </source>
</evidence>
<feature type="transmembrane region" description="Helical" evidence="8">
    <location>
        <begin position="196"/>
        <end position="217"/>
    </location>
</feature>
<keyword evidence="5 8" id="KW-1133">Transmembrane helix</keyword>
<dbReference type="GO" id="GO:0005886">
    <property type="term" value="C:plasma membrane"/>
    <property type="evidence" value="ECO:0007669"/>
    <property type="project" value="UniProtKB-SubCell"/>
</dbReference>
<keyword evidence="4 8" id="KW-0812">Transmembrane</keyword>
<evidence type="ECO:0008006" key="11">
    <source>
        <dbReference type="Google" id="ProtNLM"/>
    </source>
</evidence>
<protein>
    <recommendedName>
        <fullName evidence="11">DUF2029 domain-containing protein</fullName>
    </recommendedName>
</protein>
<proteinExistence type="inferred from homology"/>
<keyword evidence="3" id="KW-0808">Transferase</keyword>
<dbReference type="EMBL" id="PCVY01000048">
    <property type="protein sequence ID" value="PIQ86247.1"/>
    <property type="molecule type" value="Genomic_DNA"/>
</dbReference>
<evidence type="ECO:0000256" key="7">
    <source>
        <dbReference type="ARBA" id="ARBA00024033"/>
    </source>
</evidence>
<evidence type="ECO:0000256" key="4">
    <source>
        <dbReference type="ARBA" id="ARBA00022692"/>
    </source>
</evidence>
<dbReference type="GO" id="GO:0016758">
    <property type="term" value="F:hexosyltransferase activity"/>
    <property type="evidence" value="ECO:0007669"/>
    <property type="project" value="InterPro"/>
</dbReference>
<feature type="transmembrane region" description="Helical" evidence="8">
    <location>
        <begin position="164"/>
        <end position="189"/>
    </location>
</feature>
<name>A0A2H0LPD8_9BACT</name>
<gene>
    <name evidence="9" type="ORF">COV74_05560</name>
</gene>
<dbReference type="InterPro" id="IPR018584">
    <property type="entry name" value="GT87"/>
</dbReference>
<dbReference type="Pfam" id="PF09594">
    <property type="entry name" value="GT87"/>
    <property type="match status" value="1"/>
</dbReference>
<feature type="transmembrane region" description="Helical" evidence="8">
    <location>
        <begin position="272"/>
        <end position="290"/>
    </location>
</feature>
<feature type="transmembrane region" description="Helical" evidence="8">
    <location>
        <begin position="119"/>
        <end position="152"/>
    </location>
</feature>
<sequence length="408" mass="47057">MILSQRFWLIISLILLCFLSLARYERFAGKRNFGDFHVYYVTGERMLAGKTIYEDNLEEITPFKYSPLVASFFAGLALLPEPWAAGIWHLLNLFFLFGSLYFCLLQLEAAGIEIPRRQWIWLGLLGILGLSPPILNCLNSGQAGFAILFFFVYGAYLSLDGKRVFAAGACLALSAMFKFLPLLIVPYLFFRRRFKLLFYFLLWFAIWHLLPILWLGWTRFGKELSGFLPFLTSTTLDHVSLLDYKNQSVWSYWYRLLYMDLGILHIRAHPEWLIGCGLTSLCVLYAFILGSARNQNAREHVIDFALLSILILIFNPNAWKHNFVLLIYPYVVLLAFARQAGWKNWLTGLLILTTVLFFGSNRSGLGWYLRYDLMMFSVLFIGAYALFVGLVIEKVKRDHNPSASFPTP</sequence>
<evidence type="ECO:0000256" key="3">
    <source>
        <dbReference type="ARBA" id="ARBA00022679"/>
    </source>
</evidence>
<keyword evidence="2" id="KW-1003">Cell membrane</keyword>
<feature type="transmembrane region" description="Helical" evidence="8">
    <location>
        <begin position="321"/>
        <end position="337"/>
    </location>
</feature>
<evidence type="ECO:0000256" key="2">
    <source>
        <dbReference type="ARBA" id="ARBA00022475"/>
    </source>
</evidence>
<comment type="caution">
    <text evidence="9">The sequence shown here is derived from an EMBL/GenBank/DDBJ whole genome shotgun (WGS) entry which is preliminary data.</text>
</comment>
<reference evidence="9 10" key="1">
    <citation type="submission" date="2017-09" db="EMBL/GenBank/DDBJ databases">
        <title>Depth-based differentiation of microbial function through sediment-hosted aquifers and enrichment of novel symbionts in the deep terrestrial subsurface.</title>
        <authorList>
            <person name="Probst A.J."/>
            <person name="Ladd B."/>
            <person name="Jarett J.K."/>
            <person name="Geller-Mcgrath D.E."/>
            <person name="Sieber C.M."/>
            <person name="Emerson J.B."/>
            <person name="Anantharaman K."/>
            <person name="Thomas B.C."/>
            <person name="Malmstrom R."/>
            <person name="Stieglmeier M."/>
            <person name="Klingl A."/>
            <person name="Woyke T."/>
            <person name="Ryan C.M."/>
            <person name="Banfield J.F."/>
        </authorList>
    </citation>
    <scope>NUCLEOTIDE SEQUENCE [LARGE SCALE GENOMIC DNA]</scope>
    <source>
        <strain evidence="9">CG11_big_fil_rev_8_21_14_0_20_45_26</strain>
    </source>
</reference>